<feature type="compositionally biased region" description="Polar residues" evidence="2">
    <location>
        <begin position="141"/>
        <end position="150"/>
    </location>
</feature>
<dbReference type="SUPFAM" id="SSF52172">
    <property type="entry name" value="CheY-like"/>
    <property type="match status" value="1"/>
</dbReference>
<reference evidence="5" key="1">
    <citation type="journal article" date="2019" name="Int. J. Syst. Evol. Microbiol.">
        <title>The Global Catalogue of Microorganisms (GCM) 10K type strain sequencing project: providing services to taxonomists for standard genome sequencing and annotation.</title>
        <authorList>
            <consortium name="The Broad Institute Genomics Platform"/>
            <consortium name="The Broad Institute Genome Sequencing Center for Infectious Disease"/>
            <person name="Wu L."/>
            <person name="Ma J."/>
        </authorList>
    </citation>
    <scope>NUCLEOTIDE SEQUENCE [LARGE SCALE GENOMIC DNA]</scope>
    <source>
        <strain evidence="5">CCUG 54822</strain>
    </source>
</reference>
<dbReference type="EMBL" id="JBHTNH010000028">
    <property type="protein sequence ID" value="MFD1362714.1"/>
    <property type="molecule type" value="Genomic_DNA"/>
</dbReference>
<dbReference type="Gene3D" id="3.40.50.2300">
    <property type="match status" value="1"/>
</dbReference>
<dbReference type="InterPro" id="IPR002586">
    <property type="entry name" value="CobQ/CobB/MinD/ParA_Nub-bd_dom"/>
</dbReference>
<dbReference type="Proteomes" id="UP001597178">
    <property type="component" value="Unassembled WGS sequence"/>
</dbReference>
<dbReference type="InterPro" id="IPR050625">
    <property type="entry name" value="ParA/MinD_ATPase"/>
</dbReference>
<feature type="compositionally biased region" description="Low complexity" evidence="2">
    <location>
        <begin position="180"/>
        <end position="199"/>
    </location>
</feature>
<organism evidence="4 5">
    <name type="scientific">Lentibacillus salinarum</name>
    <dbReference type="NCBI Taxonomy" id="446820"/>
    <lineage>
        <taxon>Bacteria</taxon>
        <taxon>Bacillati</taxon>
        <taxon>Bacillota</taxon>
        <taxon>Bacilli</taxon>
        <taxon>Bacillales</taxon>
        <taxon>Bacillaceae</taxon>
        <taxon>Lentibacillus</taxon>
    </lineage>
</organism>
<evidence type="ECO:0000313" key="4">
    <source>
        <dbReference type="EMBL" id="MFD1362714.1"/>
    </source>
</evidence>
<dbReference type="Gene3D" id="3.40.50.300">
    <property type="entry name" value="P-loop containing nucleotide triphosphate hydrolases"/>
    <property type="match status" value="1"/>
</dbReference>
<keyword evidence="1" id="KW-0597">Phosphoprotein</keyword>
<dbReference type="Pfam" id="PF01656">
    <property type="entry name" value="CbiA"/>
    <property type="match status" value="1"/>
</dbReference>
<feature type="region of interest" description="Disordered" evidence="2">
    <location>
        <begin position="141"/>
        <end position="199"/>
    </location>
</feature>
<name>A0ABW3ZWV1_9BACI</name>
<evidence type="ECO:0000259" key="3">
    <source>
        <dbReference type="PROSITE" id="PS50110"/>
    </source>
</evidence>
<feature type="domain" description="Response regulatory" evidence="3">
    <location>
        <begin position="9"/>
        <end position="123"/>
    </location>
</feature>
<dbReference type="InterPro" id="IPR027417">
    <property type="entry name" value="P-loop_NTPase"/>
</dbReference>
<keyword evidence="5" id="KW-1185">Reference proteome</keyword>
<proteinExistence type="predicted"/>
<comment type="caution">
    <text evidence="4">The sequence shown here is derived from an EMBL/GenBank/DDBJ whole genome shotgun (WGS) entry which is preliminary data.</text>
</comment>
<dbReference type="RefSeq" id="WP_382401907.1">
    <property type="nucleotide sequence ID" value="NZ_JBHTNH010000028.1"/>
</dbReference>
<sequence length="507" mass="55456">MAAATKTKKVMVIETNEQDAQQGARALSQVEGAEIALLTPSISLALDKIGQEPPFLVAIDEKVQGWQSFCQQLAQQSPQTKIVVTTNQQNSGLEQEAKSVGAVAILIKPLHQVQDELPNLFQEPAQPEQNNDVSWQPQEFSVSSVFQAQQKSEDSPFGGQQPQQPQNKFNTGGGAGLFGGQSMQGQQGQMQGQPQSMNPMMNGQPMDRPMGMPQQPMGMQQSGGGMQMFGQAPPRPKMIVTVYSPKGGVGKTTMSLNIAVALRQLSMKYLGSQNAFNVGLVDFDVDFGDVAASLQLVPRGSVVDWPKDENFNPDYVKNLFTFHQPSGVMILAGPERPEMEFLLNEEQAKHVISGTHQMFDIVVVDMGYSIRKSSLMAMSMSTHPLFVTTPDTPAVRDMTRAKKSLNEHNINLTQSQLIINRMPKKGRPPLNPQEVKRYIGMDIAGEVQDDPAVLDALSEGTPLTLKGKSPAAMEIEKIARNLIQDYLPKDTEKKPSLLERLFGGKLG</sequence>
<evidence type="ECO:0000256" key="2">
    <source>
        <dbReference type="SAM" id="MobiDB-lite"/>
    </source>
</evidence>
<evidence type="ECO:0000313" key="5">
    <source>
        <dbReference type="Proteomes" id="UP001597178"/>
    </source>
</evidence>
<protein>
    <submittedName>
        <fullName evidence="4">P-loop NTPase</fullName>
    </submittedName>
</protein>
<evidence type="ECO:0000256" key="1">
    <source>
        <dbReference type="PROSITE-ProRule" id="PRU00169"/>
    </source>
</evidence>
<dbReference type="SUPFAM" id="SSF52540">
    <property type="entry name" value="P-loop containing nucleoside triphosphate hydrolases"/>
    <property type="match status" value="1"/>
</dbReference>
<accession>A0ABW3ZWV1</accession>
<dbReference type="InterPro" id="IPR001789">
    <property type="entry name" value="Sig_transdc_resp-reg_receiver"/>
</dbReference>
<feature type="modified residue" description="4-aspartylphosphate" evidence="1">
    <location>
        <position position="60"/>
    </location>
</feature>
<dbReference type="PANTHER" id="PTHR43384">
    <property type="entry name" value="SEPTUM SITE-DETERMINING PROTEIN MIND HOMOLOG, CHLOROPLASTIC-RELATED"/>
    <property type="match status" value="1"/>
</dbReference>
<gene>
    <name evidence="4" type="ORF">ACFQ4A_13725</name>
</gene>
<dbReference type="InterPro" id="IPR011006">
    <property type="entry name" value="CheY-like_superfamily"/>
</dbReference>
<dbReference type="PANTHER" id="PTHR43384:SF13">
    <property type="entry name" value="SLR0110 PROTEIN"/>
    <property type="match status" value="1"/>
</dbReference>
<dbReference type="PROSITE" id="PS50110">
    <property type="entry name" value="RESPONSE_REGULATORY"/>
    <property type="match status" value="1"/>
</dbReference>